<dbReference type="Proteomes" id="UP000030624">
    <property type="component" value="Chromosome"/>
</dbReference>
<dbReference type="RefSeq" id="WP_048092010.1">
    <property type="nucleotide sequence ID" value="NZ_CP009552.1"/>
</dbReference>
<dbReference type="InterPro" id="IPR002737">
    <property type="entry name" value="MEMO1_fam"/>
</dbReference>
<comment type="similarity">
    <text evidence="1 2">Belongs to the MEMO1 family.</text>
</comment>
<evidence type="ECO:0000313" key="4">
    <source>
        <dbReference type="Proteomes" id="UP000030624"/>
    </source>
</evidence>
<dbReference type="STRING" id="565033.GACE_1243"/>
<gene>
    <name evidence="3" type="ORF">GACE_1243</name>
</gene>
<accession>A0A0A7GEN4</accession>
<dbReference type="GO" id="GO:0051213">
    <property type="term" value="F:dioxygenase activity"/>
    <property type="evidence" value="ECO:0007669"/>
    <property type="project" value="UniProtKB-KW"/>
</dbReference>
<dbReference type="eggNOG" id="arCOG01728">
    <property type="taxonomic scope" value="Archaea"/>
</dbReference>
<keyword evidence="3" id="KW-0223">Dioxygenase</keyword>
<dbReference type="NCBIfam" id="NF001987">
    <property type="entry name" value="PRK00782.1"/>
    <property type="match status" value="1"/>
</dbReference>
<dbReference type="Pfam" id="PF01875">
    <property type="entry name" value="Memo"/>
    <property type="match status" value="1"/>
</dbReference>
<name>A0A0A7GEN4_GEOAI</name>
<organism evidence="3 4">
    <name type="scientific">Geoglobus acetivorans</name>
    <dbReference type="NCBI Taxonomy" id="565033"/>
    <lineage>
        <taxon>Archaea</taxon>
        <taxon>Methanobacteriati</taxon>
        <taxon>Methanobacteriota</taxon>
        <taxon>Archaeoglobi</taxon>
        <taxon>Archaeoglobales</taxon>
        <taxon>Archaeoglobaceae</taxon>
        <taxon>Geoglobus</taxon>
    </lineage>
</organism>
<sequence>MRYPRFAGSFYPSNPESLLAMLNDFTDRGRKDDDVIGIVSPHAGYMYSGRTAGKVHSLLRDAETYIIIGPNHTGLGMPVAVSTDEWGTPIGVSKPDSEFTDAMPKVAVVPDEMAFAEEHSLEVQLPFLQFLHSDFEIVPICMGLQDEESAREVARELIQAYEETGKKIAVVASSDMHHYIPDEECRRRDEIIIEAVESMDVRKFYRTIYDTQASVCGYGPIAVAMLIAEYFGAGAELVHYSTSGDVADKSYVVGYAGIVFRI</sequence>
<evidence type="ECO:0000256" key="1">
    <source>
        <dbReference type="ARBA" id="ARBA00006315"/>
    </source>
</evidence>
<dbReference type="CDD" id="cd07361">
    <property type="entry name" value="MEMO_like"/>
    <property type="match status" value="1"/>
</dbReference>
<dbReference type="KEGG" id="gac:GACE_1243"/>
<dbReference type="HAMAP" id="MF_00055">
    <property type="entry name" value="MEMO1"/>
    <property type="match status" value="1"/>
</dbReference>
<dbReference type="AlphaFoldDB" id="A0A0A7GEN4"/>
<dbReference type="PANTHER" id="PTHR11060">
    <property type="entry name" value="PROTEIN MEMO1"/>
    <property type="match status" value="1"/>
</dbReference>
<dbReference type="Gene3D" id="3.40.830.10">
    <property type="entry name" value="LigB-like"/>
    <property type="match status" value="1"/>
</dbReference>
<keyword evidence="3" id="KW-0560">Oxidoreductase</keyword>
<protein>
    <recommendedName>
        <fullName evidence="2">MEMO1 family protein GACE_1243</fullName>
    </recommendedName>
</protein>
<reference evidence="3 4" key="1">
    <citation type="journal article" date="2015" name="Appl. Environ. Microbiol.">
        <title>The Geoglobus acetivorans genome: Fe(III) reduction, acetate utilization, autotrophic growth, and degradation of aromatic compounds in a hyperthermophilic archaeon.</title>
        <authorList>
            <person name="Mardanov A.V."/>
            <person name="Slododkina G.B."/>
            <person name="Slobodkin A.I."/>
            <person name="Beletsky A.V."/>
            <person name="Gavrilov S.N."/>
            <person name="Kublanov I.V."/>
            <person name="Bonch-Osmolovskaya E.A."/>
            <person name="Skryabin K.G."/>
            <person name="Ravin N.V."/>
        </authorList>
    </citation>
    <scope>NUCLEOTIDE SEQUENCE [LARGE SCALE GENOMIC DNA]</scope>
    <source>
        <strain evidence="3 4">SBH6</strain>
    </source>
</reference>
<dbReference type="HOGENOM" id="CLU_038085_2_0_2"/>
<evidence type="ECO:0000256" key="2">
    <source>
        <dbReference type="HAMAP-Rule" id="MF_00055"/>
    </source>
</evidence>
<dbReference type="EMBL" id="CP009552">
    <property type="protein sequence ID" value="AIY90283.1"/>
    <property type="molecule type" value="Genomic_DNA"/>
</dbReference>
<proteinExistence type="inferred from homology"/>
<dbReference type="PANTHER" id="PTHR11060:SF0">
    <property type="entry name" value="PROTEIN MEMO1"/>
    <property type="match status" value="1"/>
</dbReference>
<dbReference type="GeneID" id="24797824"/>
<dbReference type="NCBIfam" id="TIGR04336">
    <property type="entry name" value="AmmeMemoSam_B"/>
    <property type="match status" value="1"/>
</dbReference>
<evidence type="ECO:0000313" key="3">
    <source>
        <dbReference type="EMBL" id="AIY90283.1"/>
    </source>
</evidence>